<proteinExistence type="predicted"/>
<protein>
    <recommendedName>
        <fullName evidence="3">Plectin</fullName>
    </recommendedName>
</protein>
<comment type="caution">
    <text evidence="1">The sequence shown here is derived from an EMBL/GenBank/DDBJ whole genome shotgun (WGS) entry which is preliminary data.</text>
</comment>
<keyword evidence="2" id="KW-1185">Reference proteome</keyword>
<sequence>MPLGRRMSKDVAEALEADRVLAENYRDRLGEATAAEAALRAVQEADSTDAGGRAEAVAFDRALTAALEAALAAERVAAGPKVYAPAAADAGTRRAAEIAFRRAKARPAVQPWTDEVDRLRTVREAHRLSFRDVPAVAG</sequence>
<evidence type="ECO:0000313" key="1">
    <source>
        <dbReference type="EMBL" id="GAA2439583.1"/>
    </source>
</evidence>
<dbReference type="Proteomes" id="UP001501231">
    <property type="component" value="Unassembled WGS sequence"/>
</dbReference>
<evidence type="ECO:0000313" key="2">
    <source>
        <dbReference type="Proteomes" id="UP001501231"/>
    </source>
</evidence>
<reference evidence="1 2" key="1">
    <citation type="journal article" date="2019" name="Int. J. Syst. Evol. Microbiol.">
        <title>The Global Catalogue of Microorganisms (GCM) 10K type strain sequencing project: providing services to taxonomists for standard genome sequencing and annotation.</title>
        <authorList>
            <consortium name="The Broad Institute Genomics Platform"/>
            <consortium name="The Broad Institute Genome Sequencing Center for Infectious Disease"/>
            <person name="Wu L."/>
            <person name="Ma J."/>
        </authorList>
    </citation>
    <scope>NUCLEOTIDE SEQUENCE [LARGE SCALE GENOMIC DNA]</scope>
    <source>
        <strain evidence="1 2">JCM 3325</strain>
    </source>
</reference>
<dbReference type="RefSeq" id="WP_344593975.1">
    <property type="nucleotide sequence ID" value="NZ_BAAARW010000024.1"/>
</dbReference>
<evidence type="ECO:0008006" key="3">
    <source>
        <dbReference type="Google" id="ProtNLM"/>
    </source>
</evidence>
<organism evidence="1 2">
    <name type="scientific">Actinomadura vinacea</name>
    <dbReference type="NCBI Taxonomy" id="115336"/>
    <lineage>
        <taxon>Bacteria</taxon>
        <taxon>Bacillati</taxon>
        <taxon>Actinomycetota</taxon>
        <taxon>Actinomycetes</taxon>
        <taxon>Streptosporangiales</taxon>
        <taxon>Thermomonosporaceae</taxon>
        <taxon>Actinomadura</taxon>
    </lineage>
</organism>
<accession>A0ABN3JTI3</accession>
<dbReference type="EMBL" id="BAAARW010000024">
    <property type="protein sequence ID" value="GAA2439583.1"/>
    <property type="molecule type" value="Genomic_DNA"/>
</dbReference>
<gene>
    <name evidence="1" type="ORF">GCM10010191_63680</name>
</gene>
<name>A0ABN3JTI3_9ACTN</name>